<dbReference type="Pfam" id="PF00644">
    <property type="entry name" value="PARP"/>
    <property type="match status" value="1"/>
</dbReference>
<proteinExistence type="predicted"/>
<dbReference type="EMBL" id="MN740060">
    <property type="protein sequence ID" value="QHT86172.1"/>
    <property type="molecule type" value="Genomic_DNA"/>
</dbReference>
<dbReference type="InterPro" id="IPR012317">
    <property type="entry name" value="Poly(ADP-ribose)pol_cat_dom"/>
</dbReference>
<sequence length="166" mass="18332">MDNPMLMDRFNNKFGQILMELQDPDACRVVPLFHGTKLPAIKPIAEGGYLGRLNTVSRYGRGTYFSPSANVVSDYAHRGADNIGVIFLNQVILGITKDTTNDRNRYFSSLIQNRPQLIPNKRPGSPAGHTGGNPHISTPGFAGSVFVVPDDDMAVPTHIIFFKFRN</sequence>
<protein>
    <recommendedName>
        <fullName evidence="2">PARP catalytic domain-containing protein</fullName>
    </recommendedName>
</protein>
<dbReference type="Gene3D" id="3.90.228.10">
    <property type="match status" value="1"/>
</dbReference>
<evidence type="ECO:0000313" key="3">
    <source>
        <dbReference type="EMBL" id="QHT86172.1"/>
    </source>
</evidence>
<feature type="region of interest" description="Disordered" evidence="1">
    <location>
        <begin position="117"/>
        <end position="136"/>
    </location>
</feature>
<dbReference type="SUPFAM" id="SSF56399">
    <property type="entry name" value="ADP-ribosylation"/>
    <property type="match status" value="1"/>
</dbReference>
<evidence type="ECO:0000256" key="1">
    <source>
        <dbReference type="SAM" id="MobiDB-lite"/>
    </source>
</evidence>
<dbReference type="GO" id="GO:0003950">
    <property type="term" value="F:NAD+ poly-ADP-ribosyltransferase activity"/>
    <property type="evidence" value="ECO:0007669"/>
    <property type="project" value="InterPro"/>
</dbReference>
<name>A0A6C0I076_9ZZZZ</name>
<reference evidence="3" key="1">
    <citation type="journal article" date="2020" name="Nature">
        <title>Giant virus diversity and host interactions through global metagenomics.</title>
        <authorList>
            <person name="Schulz F."/>
            <person name="Roux S."/>
            <person name="Paez-Espino D."/>
            <person name="Jungbluth S."/>
            <person name="Walsh D.A."/>
            <person name="Denef V.J."/>
            <person name="McMahon K.D."/>
            <person name="Konstantinidis K.T."/>
            <person name="Eloe-Fadrosh E.A."/>
            <person name="Kyrpides N.C."/>
            <person name="Woyke T."/>
        </authorList>
    </citation>
    <scope>NUCLEOTIDE SEQUENCE</scope>
    <source>
        <strain evidence="3">GVMAG-M-3300023184-184</strain>
    </source>
</reference>
<evidence type="ECO:0000259" key="2">
    <source>
        <dbReference type="Pfam" id="PF00644"/>
    </source>
</evidence>
<organism evidence="3">
    <name type="scientific">viral metagenome</name>
    <dbReference type="NCBI Taxonomy" id="1070528"/>
    <lineage>
        <taxon>unclassified sequences</taxon>
        <taxon>metagenomes</taxon>
        <taxon>organismal metagenomes</taxon>
    </lineage>
</organism>
<feature type="domain" description="PARP catalytic" evidence="2">
    <location>
        <begin position="30"/>
        <end position="101"/>
    </location>
</feature>
<dbReference type="AlphaFoldDB" id="A0A6C0I076"/>
<accession>A0A6C0I076</accession>